<proteinExistence type="predicted"/>
<name>A0ABX8Z0V3_9BACT</name>
<accession>A0ABX8Z0V3</accession>
<dbReference type="SUPFAM" id="SSF46785">
    <property type="entry name" value="Winged helix' DNA-binding domain"/>
    <property type="match status" value="1"/>
</dbReference>
<keyword evidence="2" id="KW-1185">Reference proteome</keyword>
<gene>
    <name evidence="1" type="ORF">RHAB15C_0000010</name>
</gene>
<organism evidence="1 2">
    <name type="scientific">Candidatus Rhabdochlamydia porcellionis</name>
    <dbReference type="NCBI Taxonomy" id="225148"/>
    <lineage>
        <taxon>Bacteria</taxon>
        <taxon>Pseudomonadati</taxon>
        <taxon>Chlamydiota</taxon>
        <taxon>Chlamydiia</taxon>
        <taxon>Parachlamydiales</taxon>
        <taxon>Candidatus Rhabdochlamydiaceae</taxon>
        <taxon>Candidatus Rhabdochlamydia</taxon>
    </lineage>
</organism>
<evidence type="ECO:0000313" key="2">
    <source>
        <dbReference type="Proteomes" id="UP000822862"/>
    </source>
</evidence>
<reference evidence="1 2" key="1">
    <citation type="submission" date="2020-01" db="EMBL/GenBank/DDBJ databases">
        <authorList>
            <person name="Sixt B."/>
            <person name="Schulz F."/>
            <person name="Kostanjsek R."/>
            <person name="Koestlbacher S."/>
            <person name="Collingro A."/>
            <person name="Toenshoff E."/>
            <person name="Horn M."/>
        </authorList>
    </citation>
    <scope>NUCLEOTIDE SEQUENCE [LARGE SCALE GENOMIC DNA]</scope>
    <source>
        <strain evidence="1 2">15C</strain>
    </source>
</reference>
<protein>
    <submittedName>
        <fullName evidence="1">Uncharacterized protein</fullName>
    </submittedName>
</protein>
<dbReference type="InterPro" id="IPR036390">
    <property type="entry name" value="WH_DNA-bd_sf"/>
</dbReference>
<dbReference type="EMBL" id="CP075585">
    <property type="protein sequence ID" value="QZA58142.1"/>
    <property type="molecule type" value="Genomic_DNA"/>
</dbReference>
<dbReference type="Proteomes" id="UP000822862">
    <property type="component" value="Chromosome"/>
</dbReference>
<sequence length="105" mass="12546">MFFHVNFQVNSWRSSYDVRTAPVFRVTLYPKSIKNIPSAFWQEPIFYYLKKHNKINAKMAQEIWKVTRRTTTTRLKEMCQEGLLVEISTSFKDPQKVFVLPKRGK</sequence>
<reference evidence="1 2" key="2">
    <citation type="submission" date="2021-05" db="EMBL/GenBank/DDBJ databases">
        <title>Ecology and evolution of chlamydial symbionts of arthropods.</title>
        <authorList>
            <person name="Halter T."/>
            <person name="Sixt B.S."/>
            <person name="Toenshoff E.R."/>
            <person name="Koestlbacher S."/>
            <person name="Schulz F."/>
            <person name="Kostanjsek R."/>
            <person name="Collingro A."/>
            <person name="Hendrickx F."/>
            <person name="Horn M."/>
        </authorList>
    </citation>
    <scope>NUCLEOTIDE SEQUENCE [LARGE SCALE GENOMIC DNA]</scope>
    <source>
        <strain evidence="1 2">15C</strain>
    </source>
</reference>
<evidence type="ECO:0000313" key="1">
    <source>
        <dbReference type="EMBL" id="QZA58142.1"/>
    </source>
</evidence>
<dbReference type="RefSeq" id="WP_220716046.1">
    <property type="nucleotide sequence ID" value="NZ_CP075585.1"/>
</dbReference>